<dbReference type="PROSITE" id="PS00633">
    <property type="entry name" value="BROMODOMAIN_1"/>
    <property type="match status" value="1"/>
</dbReference>
<feature type="compositionally biased region" description="Basic residues" evidence="3">
    <location>
        <begin position="1"/>
        <end position="17"/>
    </location>
</feature>
<keyword evidence="4" id="KW-0812">Transmembrane</keyword>
<feature type="compositionally biased region" description="Low complexity" evidence="3">
    <location>
        <begin position="128"/>
        <end position="137"/>
    </location>
</feature>
<feature type="region of interest" description="Disordered" evidence="3">
    <location>
        <begin position="188"/>
        <end position="224"/>
    </location>
</feature>
<dbReference type="Gramene" id="AUR62040623-RA">
    <property type="protein sequence ID" value="AUR62040623-RA:cds"/>
    <property type="gene ID" value="AUR62040623"/>
</dbReference>
<evidence type="ECO:0000259" key="5">
    <source>
        <dbReference type="PROSITE" id="PS50014"/>
    </source>
</evidence>
<feature type="region of interest" description="Disordered" evidence="3">
    <location>
        <begin position="102"/>
        <end position="137"/>
    </location>
</feature>
<evidence type="ECO:0000313" key="7">
    <source>
        <dbReference type="Proteomes" id="UP000596660"/>
    </source>
</evidence>
<evidence type="ECO:0000256" key="3">
    <source>
        <dbReference type="SAM" id="MobiDB-lite"/>
    </source>
</evidence>
<dbReference type="InterPro" id="IPR018359">
    <property type="entry name" value="Bromodomain_CS"/>
</dbReference>
<keyword evidence="4" id="KW-0472">Membrane</keyword>
<keyword evidence="4" id="KW-1133">Transmembrane helix</keyword>
<feature type="compositionally biased region" description="Low complexity" evidence="3">
    <location>
        <begin position="211"/>
        <end position="220"/>
    </location>
</feature>
<evidence type="ECO:0000256" key="4">
    <source>
        <dbReference type="SAM" id="Phobius"/>
    </source>
</evidence>
<feature type="compositionally biased region" description="Polar residues" evidence="3">
    <location>
        <begin position="323"/>
        <end position="347"/>
    </location>
</feature>
<feature type="compositionally biased region" description="Polar residues" evidence="3">
    <location>
        <begin position="118"/>
        <end position="127"/>
    </location>
</feature>
<dbReference type="Gene3D" id="1.20.920.10">
    <property type="entry name" value="Bromodomain-like"/>
    <property type="match status" value="1"/>
</dbReference>
<accession>A0A803N4Y9</accession>
<feature type="compositionally biased region" description="Low complexity" evidence="3">
    <location>
        <begin position="360"/>
        <end position="370"/>
    </location>
</feature>
<evidence type="ECO:0000313" key="6">
    <source>
        <dbReference type="EnsemblPlants" id="AUR62040623-RA:cds"/>
    </source>
</evidence>
<dbReference type="PRINTS" id="PR00503">
    <property type="entry name" value="BROMODOMAIN"/>
</dbReference>
<reference evidence="6" key="1">
    <citation type="journal article" date="2017" name="Nature">
        <title>The genome of Chenopodium quinoa.</title>
        <authorList>
            <person name="Jarvis D.E."/>
            <person name="Ho Y.S."/>
            <person name="Lightfoot D.J."/>
            <person name="Schmoeckel S.M."/>
            <person name="Li B."/>
            <person name="Borm T.J.A."/>
            <person name="Ohyanagi H."/>
            <person name="Mineta K."/>
            <person name="Michell C.T."/>
            <person name="Saber N."/>
            <person name="Kharbatia N.M."/>
            <person name="Rupper R.R."/>
            <person name="Sharp A.R."/>
            <person name="Dally N."/>
            <person name="Boughton B.A."/>
            <person name="Woo Y.H."/>
            <person name="Gao G."/>
            <person name="Schijlen E.G.W.M."/>
            <person name="Guo X."/>
            <person name="Momin A.A."/>
            <person name="Negrao S."/>
            <person name="Al-Babili S."/>
            <person name="Gehring C."/>
            <person name="Roessner U."/>
            <person name="Jung C."/>
            <person name="Murphy K."/>
            <person name="Arold S.T."/>
            <person name="Gojobori T."/>
            <person name="van der Linden C.G."/>
            <person name="van Loo E.N."/>
            <person name="Jellen E.N."/>
            <person name="Maughan P.J."/>
            <person name="Tester M."/>
        </authorList>
    </citation>
    <scope>NUCLEOTIDE SEQUENCE [LARGE SCALE GENOMIC DNA]</scope>
    <source>
        <strain evidence="6">cv. PI 614886</strain>
    </source>
</reference>
<dbReference type="EnsemblPlants" id="AUR62040623-RA">
    <property type="protein sequence ID" value="AUR62040623-RA:cds"/>
    <property type="gene ID" value="AUR62040623"/>
</dbReference>
<sequence>MKRKRGHKKGKSKKRKSQSPIVTTTAEESPNNDIESVNSEENNSGSEEEDNNKMEEVSKLISEPVIATATAMPVKSVESMPVLPKVFQRPTPTAVYGRVKLKLKTTPKPPPPVEPQAIGSSVGQVQSDGVKNSEVVSVVEKKDDKEVVVSGEKVDGSSKKSGVIKIVSSKSLSPPALGGVESGKVVSLKSSSPLASAENENESGKVVALKSSSPPASAENESGKVVCLKSSSPLASAESEIGKVVSLKSSSPLASAENESGKVVSLKSSSPLASAENDSGKIVPSKSSCPLASGCNESGKIASLSSPAVGGNGNETGKAVFVKNSSPPVSVSIESGNAVSLKSSSIPASGDKESGKIVFSKSSSPPSSGGKESGKIVIRKSSSPPTSGGGKIVIRKSSSPPTSGGGKIVILKSSSPPALDGKESGVNDLSQNEEKIEEYKARFPQQEAKYNKEELEASLEVIQKIMKMDAAEPFNVPVDPIGLGIPDYFGVIDTPMDFGTIRSNLESGKKYMDSEDVYNDVQYIWDNCSKYNNKGDYIVDLMKRVKKNFMNEVVHQKSEGVQDLVGCGSGSGVSTFKDDLPEGFTHNPTHNPTGVVCEAGRVDGRYGGSWDLDGELNSGGKGFAKEFKYGGRLGDFGDGFTGGGRGEIFGKFGGGSRAQADGNAGGLAMLGVLVEGNIYKGGGNFEKGGAGGCGSGGGPGCWFAGEIDGEGSRSSDGRCGAGGGKSADKIESSLSKVVRRGGDFSGGFTDGGILVGRGPRSSVGSETEEWWNWLLRWPVAKVAAADVGLRVLRGGVLYNLRTVDGLVVGAVVLVVANLVVWAFGSSEKKVGDGAGTSMADAVLVVVASRSRSVEISLVVLPAVEVWLEVGQEEEFKRSGYVIS</sequence>
<name>A0A803N4Y9_CHEQI</name>
<dbReference type="Pfam" id="PF00439">
    <property type="entry name" value="Bromodomain"/>
    <property type="match status" value="1"/>
</dbReference>
<dbReference type="PANTHER" id="PTHR47809:SF2">
    <property type="entry name" value="DNA-BINDING BROMODOMAIN-CONTAINING PROTEIN"/>
    <property type="match status" value="1"/>
</dbReference>
<keyword evidence="7" id="KW-1185">Reference proteome</keyword>
<dbReference type="InterPro" id="IPR001487">
    <property type="entry name" value="Bromodomain"/>
</dbReference>
<reference evidence="6" key="2">
    <citation type="submission" date="2021-03" db="UniProtKB">
        <authorList>
            <consortium name="EnsemblPlants"/>
        </authorList>
    </citation>
    <scope>IDENTIFICATION</scope>
</reference>
<keyword evidence="1 2" id="KW-0103">Bromodomain</keyword>
<dbReference type="CDD" id="cd05494">
    <property type="entry name" value="Bromodomain_1"/>
    <property type="match status" value="1"/>
</dbReference>
<dbReference type="SMART" id="SM00297">
    <property type="entry name" value="BROMO"/>
    <property type="match status" value="1"/>
</dbReference>
<protein>
    <recommendedName>
        <fullName evidence="5">Bromo domain-containing protein</fullName>
    </recommendedName>
</protein>
<feature type="region of interest" description="Disordered" evidence="3">
    <location>
        <begin position="248"/>
        <end position="431"/>
    </location>
</feature>
<dbReference type="Proteomes" id="UP000596660">
    <property type="component" value="Unplaced"/>
</dbReference>
<feature type="compositionally biased region" description="Polar residues" evidence="3">
    <location>
        <begin position="18"/>
        <end position="29"/>
    </location>
</feature>
<feature type="transmembrane region" description="Helical" evidence="4">
    <location>
        <begin position="803"/>
        <end position="823"/>
    </location>
</feature>
<dbReference type="AlphaFoldDB" id="A0A803N4Y9"/>
<evidence type="ECO:0000256" key="2">
    <source>
        <dbReference type="PROSITE-ProRule" id="PRU00035"/>
    </source>
</evidence>
<feature type="region of interest" description="Disordered" evidence="3">
    <location>
        <begin position="1"/>
        <end position="59"/>
    </location>
</feature>
<dbReference type="PANTHER" id="PTHR47809">
    <property type="entry name" value="DNA-BINDING BROMODOMAIN-CONTAINING PROTEIN"/>
    <property type="match status" value="1"/>
</dbReference>
<proteinExistence type="predicted"/>
<feature type="compositionally biased region" description="Low complexity" evidence="3">
    <location>
        <begin position="31"/>
        <end position="45"/>
    </location>
</feature>
<dbReference type="PROSITE" id="PS50014">
    <property type="entry name" value="BROMODOMAIN_2"/>
    <property type="match status" value="1"/>
</dbReference>
<dbReference type="SUPFAM" id="SSF47370">
    <property type="entry name" value="Bromodomain"/>
    <property type="match status" value="1"/>
</dbReference>
<evidence type="ECO:0000256" key="1">
    <source>
        <dbReference type="ARBA" id="ARBA00023117"/>
    </source>
</evidence>
<organism evidence="6 7">
    <name type="scientific">Chenopodium quinoa</name>
    <name type="common">Quinoa</name>
    <dbReference type="NCBI Taxonomy" id="63459"/>
    <lineage>
        <taxon>Eukaryota</taxon>
        <taxon>Viridiplantae</taxon>
        <taxon>Streptophyta</taxon>
        <taxon>Embryophyta</taxon>
        <taxon>Tracheophyta</taxon>
        <taxon>Spermatophyta</taxon>
        <taxon>Magnoliopsida</taxon>
        <taxon>eudicotyledons</taxon>
        <taxon>Gunneridae</taxon>
        <taxon>Pentapetalae</taxon>
        <taxon>Caryophyllales</taxon>
        <taxon>Chenopodiaceae</taxon>
        <taxon>Chenopodioideae</taxon>
        <taxon>Atripliceae</taxon>
        <taxon>Chenopodium</taxon>
    </lineage>
</organism>
<feature type="domain" description="Bromo" evidence="5">
    <location>
        <begin position="466"/>
        <end position="539"/>
    </location>
</feature>
<dbReference type="InterPro" id="IPR036427">
    <property type="entry name" value="Bromodomain-like_sf"/>
</dbReference>